<evidence type="ECO:0000256" key="10">
    <source>
        <dbReference type="ARBA" id="ARBA00023180"/>
    </source>
</evidence>
<evidence type="ECO:0000256" key="1">
    <source>
        <dbReference type="ARBA" id="ARBA00004643"/>
    </source>
</evidence>
<comment type="pathway">
    <text evidence="2 11">Glycolipid biosynthesis; glycosylphosphatidylinositol-anchor biosynthesis.</text>
</comment>
<dbReference type="InterPro" id="IPR042322">
    <property type="entry name" value="Pbn1"/>
</dbReference>
<dbReference type="Proteomes" id="UP000268162">
    <property type="component" value="Unassembled WGS sequence"/>
</dbReference>
<evidence type="ECO:0000256" key="4">
    <source>
        <dbReference type="ARBA" id="ARBA00020410"/>
    </source>
</evidence>
<keyword evidence="9" id="KW-0472">Membrane</keyword>
<dbReference type="PANTHER" id="PTHR28533:SF1">
    <property type="entry name" value="PROTEIN PBN1"/>
    <property type="match status" value="1"/>
</dbReference>
<dbReference type="AlphaFoldDB" id="A0A4P9ZPF0"/>
<dbReference type="UniPathway" id="UPA00196"/>
<evidence type="ECO:0000256" key="8">
    <source>
        <dbReference type="ARBA" id="ARBA00022989"/>
    </source>
</evidence>
<dbReference type="STRING" id="215637.A0A4P9ZPF0"/>
<proteinExistence type="inferred from homology"/>
<dbReference type="PANTHER" id="PTHR28533">
    <property type="entry name" value="PROTEIN PBN1"/>
    <property type="match status" value="1"/>
</dbReference>
<dbReference type="GO" id="GO:0006506">
    <property type="term" value="P:GPI anchor biosynthetic process"/>
    <property type="evidence" value="ECO:0007669"/>
    <property type="project" value="UniProtKB-UniPathway"/>
</dbReference>
<accession>A0A4P9ZPF0</accession>
<evidence type="ECO:0000256" key="11">
    <source>
        <dbReference type="RuleBase" id="RU366056"/>
    </source>
</evidence>
<dbReference type="GO" id="GO:0000030">
    <property type="term" value="F:mannosyltransferase activity"/>
    <property type="evidence" value="ECO:0007669"/>
    <property type="project" value="TreeGrafter"/>
</dbReference>
<comment type="subcellular location">
    <subcellularLocation>
        <location evidence="11">Endoplasmic reticulum membrane</location>
        <topology evidence="11">Single-pass membrane protein</topology>
    </subcellularLocation>
    <subcellularLocation>
        <location evidence="1">Endoplasmic reticulum membrane</location>
        <topology evidence="1">Single-pass type III membrane protein</topology>
    </subcellularLocation>
</comment>
<comment type="similarity">
    <text evidence="3 11">Belongs to the PIGX family.</text>
</comment>
<dbReference type="SMART" id="SM00780">
    <property type="entry name" value="PIG-X"/>
    <property type="match status" value="1"/>
</dbReference>
<dbReference type="GO" id="GO:0005789">
    <property type="term" value="C:endoplasmic reticulum membrane"/>
    <property type="evidence" value="ECO:0007669"/>
    <property type="project" value="UniProtKB-SubCell"/>
</dbReference>
<evidence type="ECO:0000256" key="6">
    <source>
        <dbReference type="ARBA" id="ARBA00022692"/>
    </source>
</evidence>
<keyword evidence="7 11" id="KW-0256">Endoplasmic reticulum</keyword>
<dbReference type="Pfam" id="PF08320">
    <property type="entry name" value="PIG-X"/>
    <property type="match status" value="1"/>
</dbReference>
<dbReference type="GO" id="GO:1990529">
    <property type="term" value="C:glycosylphosphatidylinositol-mannosyltransferase I complex"/>
    <property type="evidence" value="ECO:0007669"/>
    <property type="project" value="TreeGrafter"/>
</dbReference>
<keyword evidence="8" id="KW-1133">Transmembrane helix</keyword>
<comment type="function">
    <text evidence="11">Required for proper folding and/or the stability of a subset of proteins in the endoplasmic reticulum. Component of glycosylphosphatidylinositol-mannosyltransferase 1 which transfers the first of the 4 mannoses in the GPI-anchor precursors during GPI-anchor biosynthesis. Probably acts by stabilizing the mannosyltransferase GPI14.</text>
</comment>
<organism evidence="12 13">
    <name type="scientific">Dimargaris cristalligena</name>
    <dbReference type="NCBI Taxonomy" id="215637"/>
    <lineage>
        <taxon>Eukaryota</taxon>
        <taxon>Fungi</taxon>
        <taxon>Fungi incertae sedis</taxon>
        <taxon>Zoopagomycota</taxon>
        <taxon>Kickxellomycotina</taxon>
        <taxon>Dimargaritomycetes</taxon>
        <taxon>Dimargaritales</taxon>
        <taxon>Dimargaritaceae</taxon>
        <taxon>Dimargaris</taxon>
    </lineage>
</organism>
<reference evidence="13" key="1">
    <citation type="journal article" date="2018" name="Nat. Microbiol.">
        <title>Leveraging single-cell genomics to expand the fungal tree of life.</title>
        <authorList>
            <person name="Ahrendt S.R."/>
            <person name="Quandt C.A."/>
            <person name="Ciobanu D."/>
            <person name="Clum A."/>
            <person name="Salamov A."/>
            <person name="Andreopoulos B."/>
            <person name="Cheng J.F."/>
            <person name="Woyke T."/>
            <person name="Pelin A."/>
            <person name="Henrissat B."/>
            <person name="Reynolds N.K."/>
            <person name="Benny G.L."/>
            <person name="Smith M.E."/>
            <person name="James T.Y."/>
            <person name="Grigoriev I.V."/>
        </authorList>
    </citation>
    <scope>NUCLEOTIDE SEQUENCE [LARGE SCALE GENOMIC DNA]</scope>
    <source>
        <strain evidence="13">RSA 468</strain>
    </source>
</reference>
<dbReference type="InterPro" id="IPR013233">
    <property type="entry name" value="PIG-X/PBN1"/>
</dbReference>
<keyword evidence="13" id="KW-1185">Reference proteome</keyword>
<keyword evidence="6" id="KW-0812">Transmembrane</keyword>
<keyword evidence="5 11" id="KW-0337">GPI-anchor biosynthesis</keyword>
<gene>
    <name evidence="12" type="ORF">BJ085DRAFT_34242</name>
</gene>
<keyword evidence="10" id="KW-0325">Glycoprotein</keyword>
<evidence type="ECO:0000256" key="7">
    <source>
        <dbReference type="ARBA" id="ARBA00022824"/>
    </source>
</evidence>
<protein>
    <recommendedName>
        <fullName evidence="4 11">Protein PBN1</fullName>
    </recommendedName>
</protein>
<dbReference type="OrthoDB" id="5546453at2759"/>
<evidence type="ECO:0000256" key="5">
    <source>
        <dbReference type="ARBA" id="ARBA00022502"/>
    </source>
</evidence>
<evidence type="ECO:0000313" key="13">
    <source>
        <dbReference type="Proteomes" id="UP000268162"/>
    </source>
</evidence>
<sequence length="609" mass="67856">MAVLHNATNLYFAPEPQSASPPVPLYHSLPEGQARISDTQGVVRLSHRQGTYSDSASATTSPADTTIGLTWPTLLETIEWTLSDGYRQLLNSNTVLPKSAWFSRWVAQPGLHLRLTLNSENPARTLDRLILNEVLGFVGHHTGLPITDFQPRPGVVVDEFIQKAGQLVTNPDAWITLGDDTLYLYVDSYRIADLYRHWLLARPAPLKDSLWNQVSIFLESDGEAQGSVRHASMVASRSDQALMNWTAWVWTDIISDYAVESPCAREESSGPHCNRVGIFRLSAAKSTLDYRGLELYRMGSKLEDQSVQFSEPLPPAESFRFEVEPPMSLHPNLVLTFHRHGQASMPHHDSSAAVQGVMTDDHLAAAPLVISTLPRTLFADPYQLADHEPLMGTWQYWGPIELELPADVLSNWGSLLINRPRVERDLPELQKSDDKRTRLGRVDIPLHTRYILPPNTGLPHAHSHAAALVHEPIVFQPLSPKYYAFDYPDNFQHVLLAGHRPLLWLPKTTSYTAYTLVQPASGEPGRLLPNATSHYSPTAHVSLIRLGWQPSDNAPPTSSSLADGSYTVKIPIADPSHGALLNFVTQNIVFWTFLIVAIKIWRLNNSNGL</sequence>
<dbReference type="EMBL" id="ML003161">
    <property type="protein sequence ID" value="RKP34541.1"/>
    <property type="molecule type" value="Genomic_DNA"/>
</dbReference>
<evidence type="ECO:0000256" key="3">
    <source>
        <dbReference type="ARBA" id="ARBA00010345"/>
    </source>
</evidence>
<evidence type="ECO:0000256" key="9">
    <source>
        <dbReference type="ARBA" id="ARBA00023136"/>
    </source>
</evidence>
<evidence type="ECO:0000313" key="12">
    <source>
        <dbReference type="EMBL" id="RKP34541.1"/>
    </source>
</evidence>
<evidence type="ECO:0000256" key="2">
    <source>
        <dbReference type="ARBA" id="ARBA00004687"/>
    </source>
</evidence>
<name>A0A4P9ZPF0_9FUNG</name>